<comment type="subcellular location">
    <subcellularLocation>
        <location evidence="1">Periplasm</location>
    </subcellularLocation>
</comment>
<reference evidence="7 8" key="1">
    <citation type="submission" date="2016-10" db="EMBL/GenBank/DDBJ databases">
        <authorList>
            <person name="de Groot N.N."/>
        </authorList>
    </citation>
    <scope>NUCLEOTIDE SEQUENCE [LARGE SCALE GENOMIC DNA]</scope>
    <source>
        <strain evidence="7 8">DSM 17890</strain>
    </source>
</reference>
<feature type="signal peptide" evidence="5">
    <location>
        <begin position="1"/>
        <end position="25"/>
    </location>
</feature>
<dbReference type="InterPro" id="IPR000914">
    <property type="entry name" value="SBP_5_dom"/>
</dbReference>
<dbReference type="PANTHER" id="PTHR30290:SF9">
    <property type="entry name" value="OLIGOPEPTIDE-BINDING PROTEIN APPA"/>
    <property type="match status" value="1"/>
</dbReference>
<dbReference type="GO" id="GO:0030288">
    <property type="term" value="C:outer membrane-bounded periplasmic space"/>
    <property type="evidence" value="ECO:0007669"/>
    <property type="project" value="UniProtKB-ARBA"/>
</dbReference>
<dbReference type="GO" id="GO:0043190">
    <property type="term" value="C:ATP-binding cassette (ABC) transporter complex"/>
    <property type="evidence" value="ECO:0007669"/>
    <property type="project" value="InterPro"/>
</dbReference>
<dbReference type="RefSeq" id="WP_092680140.1">
    <property type="nucleotide sequence ID" value="NZ_FNMZ01000001.1"/>
</dbReference>
<dbReference type="PANTHER" id="PTHR30290">
    <property type="entry name" value="PERIPLASMIC BINDING COMPONENT OF ABC TRANSPORTER"/>
    <property type="match status" value="1"/>
</dbReference>
<dbReference type="SUPFAM" id="SSF53850">
    <property type="entry name" value="Periplasmic binding protein-like II"/>
    <property type="match status" value="1"/>
</dbReference>
<dbReference type="AlphaFoldDB" id="A0A1H2U0Z1"/>
<accession>A0A1H2U0Z1</accession>
<feature type="chain" id="PRO_5011604130" evidence="5">
    <location>
        <begin position="26"/>
        <end position="528"/>
    </location>
</feature>
<dbReference type="InterPro" id="IPR023765">
    <property type="entry name" value="SBP_5_CS"/>
</dbReference>
<dbReference type="OrthoDB" id="9803988at2"/>
<keyword evidence="8" id="KW-1185">Reference proteome</keyword>
<dbReference type="Proteomes" id="UP000199118">
    <property type="component" value="Unassembled WGS sequence"/>
</dbReference>
<evidence type="ECO:0000256" key="4">
    <source>
        <dbReference type="ARBA" id="ARBA00022729"/>
    </source>
</evidence>
<dbReference type="InterPro" id="IPR030678">
    <property type="entry name" value="Peptide/Ni-bd"/>
</dbReference>
<dbReference type="PROSITE" id="PS01040">
    <property type="entry name" value="SBP_BACTERIAL_5"/>
    <property type="match status" value="1"/>
</dbReference>
<proteinExistence type="inferred from homology"/>
<dbReference type="GO" id="GO:0015833">
    <property type="term" value="P:peptide transport"/>
    <property type="evidence" value="ECO:0007669"/>
    <property type="project" value="TreeGrafter"/>
</dbReference>
<evidence type="ECO:0000256" key="1">
    <source>
        <dbReference type="ARBA" id="ARBA00004418"/>
    </source>
</evidence>
<dbReference type="STRING" id="356660.SAMN05444336_1011186"/>
<evidence type="ECO:0000256" key="3">
    <source>
        <dbReference type="ARBA" id="ARBA00022448"/>
    </source>
</evidence>
<protein>
    <submittedName>
        <fullName evidence="7">Peptide/nickel transport system substrate-binding protein</fullName>
    </submittedName>
</protein>
<evidence type="ECO:0000256" key="2">
    <source>
        <dbReference type="ARBA" id="ARBA00005695"/>
    </source>
</evidence>
<keyword evidence="3" id="KW-0813">Transport</keyword>
<evidence type="ECO:0000313" key="8">
    <source>
        <dbReference type="Proteomes" id="UP000199118"/>
    </source>
</evidence>
<dbReference type="Pfam" id="PF00496">
    <property type="entry name" value="SBP_bac_5"/>
    <property type="match status" value="1"/>
</dbReference>
<dbReference type="Gene3D" id="3.40.190.10">
    <property type="entry name" value="Periplasmic binding protein-like II"/>
    <property type="match status" value="1"/>
</dbReference>
<sequence>MKVSTRTRNRLGLGAALAVSLPALASAQTVTILRQQDSNKYDPPAITALSGSEVLFMMGDTLVALNEDMQTIEPLLAKSWDVSEDGKTYTFHIKEGVKFCDGKPMTAEDIAYSINRWISPELKSGVAWRAGDVKEVVALDDYTLKYELNAPYSELLYQLAQSFGTVVDKENVEALGADFGVTGFNGTGPFCWESWDPRNEMVLTKHEGYNWGPPMYGEGAAKVDKVIWKIVPEESTRTVALLTGQGDVSYYVPYIGLGKLRSMPNIEVVRSDAAFWTNYIGFKIDKPGVSDPAVREAINLAVNREAMAEDMFFSEVDPAYSYVSKGALDYNAEVDAHLIKYDPDAAVKVLEDAGWMLNADGVREKDGVTLEPVIYTFTGEWAKTSEAVQADLLKVGINMQIQPYDATVIWGKLATQEFDMYTMGFPYVSTGDALNLYFRSANIPSPNRMNWDDPETDKLLADAAAATTDEKRASDYGDVLLKVQKAAVWLPIYEKPMQVAYVKNMAPIKPHNIYGAGLYKGLQLAFTD</sequence>
<dbReference type="InterPro" id="IPR039424">
    <property type="entry name" value="SBP_5"/>
</dbReference>
<dbReference type="GO" id="GO:1904680">
    <property type="term" value="F:peptide transmembrane transporter activity"/>
    <property type="evidence" value="ECO:0007669"/>
    <property type="project" value="TreeGrafter"/>
</dbReference>
<organism evidence="7 8">
    <name type="scientific">Albimonas donghaensis</name>
    <dbReference type="NCBI Taxonomy" id="356660"/>
    <lineage>
        <taxon>Bacteria</taxon>
        <taxon>Pseudomonadati</taxon>
        <taxon>Pseudomonadota</taxon>
        <taxon>Alphaproteobacteria</taxon>
        <taxon>Rhodobacterales</taxon>
        <taxon>Paracoccaceae</taxon>
        <taxon>Albimonas</taxon>
    </lineage>
</organism>
<keyword evidence="4 5" id="KW-0732">Signal</keyword>
<gene>
    <name evidence="7" type="ORF">SAMN05444336_1011186</name>
</gene>
<dbReference type="EMBL" id="FNMZ01000001">
    <property type="protein sequence ID" value="SDW49885.1"/>
    <property type="molecule type" value="Genomic_DNA"/>
</dbReference>
<dbReference type="PIRSF" id="PIRSF002741">
    <property type="entry name" value="MppA"/>
    <property type="match status" value="1"/>
</dbReference>
<dbReference type="Gene3D" id="3.10.105.10">
    <property type="entry name" value="Dipeptide-binding Protein, Domain 3"/>
    <property type="match status" value="1"/>
</dbReference>
<comment type="similarity">
    <text evidence="2">Belongs to the bacterial solute-binding protein 5 family.</text>
</comment>
<feature type="domain" description="Solute-binding protein family 5" evidence="6">
    <location>
        <begin position="71"/>
        <end position="428"/>
    </location>
</feature>
<evidence type="ECO:0000259" key="6">
    <source>
        <dbReference type="Pfam" id="PF00496"/>
    </source>
</evidence>
<evidence type="ECO:0000313" key="7">
    <source>
        <dbReference type="EMBL" id="SDW49885.1"/>
    </source>
</evidence>
<evidence type="ECO:0000256" key="5">
    <source>
        <dbReference type="SAM" id="SignalP"/>
    </source>
</evidence>
<name>A0A1H2U0Z1_9RHOB</name>